<dbReference type="OrthoDB" id="9781415at2"/>
<dbReference type="GO" id="GO:0016791">
    <property type="term" value="F:phosphatase activity"/>
    <property type="evidence" value="ECO:0007669"/>
    <property type="project" value="TreeGrafter"/>
</dbReference>
<dbReference type="SUPFAM" id="SSF53254">
    <property type="entry name" value="Phosphoglycerate mutase-like"/>
    <property type="match status" value="1"/>
</dbReference>
<accession>A0A1I4TS71</accession>
<keyword evidence="2" id="KW-0413">Isomerase</keyword>
<feature type="active site" description="Tele-phosphohistidine intermediate" evidence="3">
    <location>
        <position position="7"/>
    </location>
</feature>
<dbReference type="AlphaFoldDB" id="A0A1I4TS71"/>
<dbReference type="PANTHER" id="PTHR48100">
    <property type="entry name" value="BROAD-SPECIFICITY PHOSPHATASE YOR283W-RELATED"/>
    <property type="match status" value="1"/>
</dbReference>
<dbReference type="Pfam" id="PF00300">
    <property type="entry name" value="His_Phos_1"/>
    <property type="match status" value="1"/>
</dbReference>
<evidence type="ECO:0000256" key="2">
    <source>
        <dbReference type="ARBA" id="ARBA00023235"/>
    </source>
</evidence>
<proteinExistence type="predicted"/>
<dbReference type="InterPro" id="IPR050275">
    <property type="entry name" value="PGM_Phosphatase"/>
</dbReference>
<dbReference type="EMBL" id="PJNW01000016">
    <property type="protein sequence ID" value="PKR87641.1"/>
    <property type="molecule type" value="Genomic_DNA"/>
</dbReference>
<gene>
    <name evidence="5" type="ORF">CXZ10_18100</name>
</gene>
<dbReference type="PROSITE" id="PS00175">
    <property type="entry name" value="PG_MUTASE"/>
    <property type="match status" value="1"/>
</dbReference>
<evidence type="ECO:0000256" key="3">
    <source>
        <dbReference type="PIRSR" id="PIRSR613078-1"/>
    </source>
</evidence>
<dbReference type="Gene3D" id="3.40.50.1240">
    <property type="entry name" value="Phosphoglycerate mutase-like"/>
    <property type="match status" value="1"/>
</dbReference>
<organism evidence="5 6">
    <name type="scientific">Pleomorphomonas diazotrophica</name>
    <dbReference type="NCBI Taxonomy" id="1166257"/>
    <lineage>
        <taxon>Bacteria</taxon>
        <taxon>Pseudomonadati</taxon>
        <taxon>Pseudomonadota</taxon>
        <taxon>Alphaproteobacteria</taxon>
        <taxon>Hyphomicrobiales</taxon>
        <taxon>Pleomorphomonadaceae</taxon>
        <taxon>Pleomorphomonas</taxon>
    </lineage>
</organism>
<keyword evidence="6" id="KW-1185">Reference proteome</keyword>
<protein>
    <submittedName>
        <fullName evidence="5">Phosphoglycerate mutase</fullName>
    </submittedName>
</protein>
<evidence type="ECO:0000256" key="1">
    <source>
        <dbReference type="ARBA" id="ARBA00023152"/>
    </source>
</evidence>
<dbReference type="CDD" id="cd07067">
    <property type="entry name" value="HP_PGM_like"/>
    <property type="match status" value="1"/>
</dbReference>
<sequence>MLYLIRHGQTLWNTEARFQGQFDSPLTDLGRDQATRIGRALAAEIGPRAEPIRAYVSPLGRTRTTADLIGRSLPMSIVEEPKLMEVHFGDWEGLTRDDILSRFGSDQSIRPLDWQFQAPGGETLDVVLARVSAWYETAESPAVVITHGIISRLVRGLHAALRHEDMLTLPVSQDGYFRLDGGQIEFVPAP</sequence>
<dbReference type="SMART" id="SM00855">
    <property type="entry name" value="PGAM"/>
    <property type="match status" value="1"/>
</dbReference>
<feature type="active site" description="Proton donor/acceptor" evidence="3">
    <location>
        <position position="85"/>
    </location>
</feature>
<dbReference type="GO" id="GO:0005737">
    <property type="term" value="C:cytoplasm"/>
    <property type="evidence" value="ECO:0007669"/>
    <property type="project" value="TreeGrafter"/>
</dbReference>
<feature type="binding site" evidence="4">
    <location>
        <position position="61"/>
    </location>
    <ligand>
        <name>substrate</name>
    </ligand>
</feature>
<evidence type="ECO:0000313" key="6">
    <source>
        <dbReference type="Proteomes" id="UP000233491"/>
    </source>
</evidence>
<keyword evidence="1" id="KW-0324">Glycolysis</keyword>
<evidence type="ECO:0000256" key="4">
    <source>
        <dbReference type="PIRSR" id="PIRSR613078-2"/>
    </source>
</evidence>
<dbReference type="InterPro" id="IPR001345">
    <property type="entry name" value="PG/BPGM_mutase_AS"/>
</dbReference>
<reference evidence="5 6" key="1">
    <citation type="submission" date="2017-12" db="EMBL/GenBank/DDBJ databases">
        <title>Anaerobic carbon monoxide metabolism by Pleomorphomonas carboxyditropha sp. nov., a new mesophilic hydrogenogenic carboxidotroph.</title>
        <authorList>
            <person name="Esquivel-Elizondo S."/>
            <person name="Krajmalnik-Brown R."/>
        </authorList>
    </citation>
    <scope>NUCLEOTIDE SEQUENCE [LARGE SCALE GENOMIC DNA]</scope>
    <source>
        <strain evidence="5 6">R5-392</strain>
    </source>
</reference>
<evidence type="ECO:0000313" key="5">
    <source>
        <dbReference type="EMBL" id="PKR87641.1"/>
    </source>
</evidence>
<comment type="caution">
    <text evidence="5">The sequence shown here is derived from an EMBL/GenBank/DDBJ whole genome shotgun (WGS) entry which is preliminary data.</text>
</comment>
<dbReference type="InterPro" id="IPR013078">
    <property type="entry name" value="His_Pase_superF_clade-1"/>
</dbReference>
<feature type="binding site" evidence="4">
    <location>
        <begin position="6"/>
        <end position="13"/>
    </location>
    <ligand>
        <name>substrate</name>
    </ligand>
</feature>
<dbReference type="InterPro" id="IPR029033">
    <property type="entry name" value="His_PPase_superfam"/>
</dbReference>
<name>A0A1I4TS71_9HYPH</name>
<dbReference type="PANTHER" id="PTHR48100:SF1">
    <property type="entry name" value="HISTIDINE PHOSPHATASE FAMILY PROTEIN-RELATED"/>
    <property type="match status" value="1"/>
</dbReference>
<dbReference type="Proteomes" id="UP000233491">
    <property type="component" value="Unassembled WGS sequence"/>
</dbReference>
<dbReference type="PIRSF" id="PIRSF000709">
    <property type="entry name" value="6PFK_2-Ptase"/>
    <property type="match status" value="1"/>
</dbReference>
<dbReference type="RefSeq" id="WP_101290768.1">
    <property type="nucleotide sequence ID" value="NZ_FOUQ01000006.1"/>
</dbReference>